<sequence>MSVSDAVEFYKPDAAYQNITWHLELVSELDFTKEACEFDSHEDAQSAWQYNIDLIELKIKQLQTMLDEVSSQPIRTVVD</sequence>
<reference evidence="1 2" key="1">
    <citation type="submission" date="2019-12" db="EMBL/GenBank/DDBJ databases">
        <title>Complete genome sequence of Leuconostoc lactis strain AVN1 provides insights into metabolic potential.</title>
        <authorList>
            <person name="Besrour N."/>
            <person name="Najjari A."/>
            <person name="Fhoula I."/>
            <person name="Jaballah S."/>
            <person name="Klibi N."/>
            <person name="Ouzari H.I."/>
        </authorList>
    </citation>
    <scope>NUCLEOTIDE SEQUENCE [LARGE SCALE GENOMIC DNA]</scope>
    <source>
        <strain evidence="1 2">AVN1</strain>
    </source>
</reference>
<organism evidence="1 2">
    <name type="scientific">Leuconostoc lactis</name>
    <dbReference type="NCBI Taxonomy" id="1246"/>
    <lineage>
        <taxon>Bacteria</taxon>
        <taxon>Bacillati</taxon>
        <taxon>Bacillota</taxon>
        <taxon>Bacilli</taxon>
        <taxon>Lactobacillales</taxon>
        <taxon>Lactobacillaceae</taxon>
        <taxon>Leuconostoc</taxon>
    </lineage>
</organism>
<comment type="caution">
    <text evidence="1">The sequence shown here is derived from an EMBL/GenBank/DDBJ whole genome shotgun (WGS) entry which is preliminary data.</text>
</comment>
<evidence type="ECO:0000313" key="1">
    <source>
        <dbReference type="EMBL" id="MWN21333.1"/>
    </source>
</evidence>
<evidence type="ECO:0000313" key="2">
    <source>
        <dbReference type="Proteomes" id="UP000478636"/>
    </source>
</evidence>
<name>A0A6L7ACV9_LEULA</name>
<protein>
    <submittedName>
        <fullName evidence="1">Uncharacterized protein</fullName>
    </submittedName>
</protein>
<dbReference type="EMBL" id="WSZI01000013">
    <property type="protein sequence ID" value="MWN21333.1"/>
    <property type="molecule type" value="Genomic_DNA"/>
</dbReference>
<accession>A0A6L7ACV9</accession>
<proteinExistence type="predicted"/>
<dbReference type="Proteomes" id="UP000478636">
    <property type="component" value="Unassembled WGS sequence"/>
</dbReference>
<dbReference type="AlphaFoldDB" id="A0A6L7ACV9"/>
<gene>
    <name evidence="1" type="ORF">GQS40_06560</name>
</gene>